<gene>
    <name evidence="5" type="ORF">Ade02nite_67190</name>
</gene>
<evidence type="ECO:0000259" key="4">
    <source>
        <dbReference type="Pfam" id="PF13649"/>
    </source>
</evidence>
<evidence type="ECO:0000256" key="3">
    <source>
        <dbReference type="ARBA" id="ARBA00022691"/>
    </source>
</evidence>
<evidence type="ECO:0000256" key="2">
    <source>
        <dbReference type="ARBA" id="ARBA00022679"/>
    </source>
</evidence>
<dbReference type="CDD" id="cd02440">
    <property type="entry name" value="AdoMet_MTases"/>
    <property type="match status" value="1"/>
</dbReference>
<dbReference type="InterPro" id="IPR029063">
    <property type="entry name" value="SAM-dependent_MTases_sf"/>
</dbReference>
<organism evidence="5 6">
    <name type="scientific">Paractinoplanes deccanensis</name>
    <dbReference type="NCBI Taxonomy" id="113561"/>
    <lineage>
        <taxon>Bacteria</taxon>
        <taxon>Bacillati</taxon>
        <taxon>Actinomycetota</taxon>
        <taxon>Actinomycetes</taxon>
        <taxon>Micromonosporales</taxon>
        <taxon>Micromonosporaceae</taxon>
        <taxon>Paractinoplanes</taxon>
    </lineage>
</organism>
<dbReference type="PANTHER" id="PTHR43464:SF19">
    <property type="entry name" value="UBIQUINONE BIOSYNTHESIS O-METHYLTRANSFERASE, MITOCHONDRIAL"/>
    <property type="match status" value="1"/>
</dbReference>
<keyword evidence="6" id="KW-1185">Reference proteome</keyword>
<keyword evidence="3" id="KW-0949">S-adenosyl-L-methionine</keyword>
<dbReference type="SUPFAM" id="SSF53335">
    <property type="entry name" value="S-adenosyl-L-methionine-dependent methyltransferases"/>
    <property type="match status" value="1"/>
</dbReference>
<feature type="domain" description="Methyltransferase" evidence="4">
    <location>
        <begin position="40"/>
        <end position="132"/>
    </location>
</feature>
<dbReference type="InterPro" id="IPR041698">
    <property type="entry name" value="Methyltransf_25"/>
</dbReference>
<dbReference type="EMBL" id="BOMI01000136">
    <property type="protein sequence ID" value="GID78078.1"/>
    <property type="molecule type" value="Genomic_DNA"/>
</dbReference>
<dbReference type="GO" id="GO:0008168">
    <property type="term" value="F:methyltransferase activity"/>
    <property type="evidence" value="ECO:0007669"/>
    <property type="project" value="UniProtKB-KW"/>
</dbReference>
<dbReference type="Proteomes" id="UP000609879">
    <property type="component" value="Unassembled WGS sequence"/>
</dbReference>
<name>A0ABQ3YDK8_9ACTN</name>
<proteinExistence type="predicted"/>
<comment type="caution">
    <text evidence="5">The sequence shown here is derived from an EMBL/GenBank/DDBJ whole genome shotgun (WGS) entry which is preliminary data.</text>
</comment>
<dbReference type="PANTHER" id="PTHR43464">
    <property type="entry name" value="METHYLTRANSFERASE"/>
    <property type="match status" value="1"/>
</dbReference>
<evidence type="ECO:0000313" key="6">
    <source>
        <dbReference type="Proteomes" id="UP000609879"/>
    </source>
</evidence>
<protein>
    <submittedName>
        <fullName evidence="5">Methyltransferase type 11</fullName>
    </submittedName>
</protein>
<evidence type="ECO:0000313" key="5">
    <source>
        <dbReference type="EMBL" id="GID78078.1"/>
    </source>
</evidence>
<keyword evidence="2" id="KW-0808">Transferase</keyword>
<dbReference type="Gene3D" id="3.40.50.150">
    <property type="entry name" value="Vaccinia Virus protein VP39"/>
    <property type="match status" value="1"/>
</dbReference>
<accession>A0ABQ3YDK8</accession>
<dbReference type="GO" id="GO:0032259">
    <property type="term" value="P:methylation"/>
    <property type="evidence" value="ECO:0007669"/>
    <property type="project" value="UniProtKB-KW"/>
</dbReference>
<keyword evidence="1 5" id="KW-0489">Methyltransferase</keyword>
<reference evidence="5 6" key="1">
    <citation type="submission" date="2021-01" db="EMBL/GenBank/DDBJ databases">
        <title>Whole genome shotgun sequence of Actinoplanes deccanensis NBRC 13994.</title>
        <authorList>
            <person name="Komaki H."/>
            <person name="Tamura T."/>
        </authorList>
    </citation>
    <scope>NUCLEOTIDE SEQUENCE [LARGE SCALE GENOMIC DNA]</scope>
    <source>
        <strain evidence="5 6">NBRC 13994</strain>
    </source>
</reference>
<dbReference type="Pfam" id="PF13649">
    <property type="entry name" value="Methyltransf_25"/>
    <property type="match status" value="1"/>
</dbReference>
<evidence type="ECO:0000256" key="1">
    <source>
        <dbReference type="ARBA" id="ARBA00022603"/>
    </source>
</evidence>
<sequence length="251" mass="27916">MWHGEFRDPRLVAVYDAEHVWGWDDDFFMAVLAERSAPRVLDFGCGTGRLAIAMAAGGHEVTAVDPARASLDAARRKPGAERVRWIEGSAEVLPERSFDAALLTSHVAQFLVGDQEWSQTLLALRRSLLPGGRLIFESRDPVYREWERWNPADSRRVIVLPDGAVVEAWTEVNGQNEGTISFVHHFAFTESDELISEATLRFRSEEELRADVEAAGFDVDRVYGGWAREPAGLGEDGELIMVAVARPQGRG</sequence>